<feature type="domain" description="SET" evidence="1">
    <location>
        <begin position="23"/>
        <end position="261"/>
    </location>
</feature>
<dbReference type="CDD" id="cd10527">
    <property type="entry name" value="SET_LSMT"/>
    <property type="match status" value="1"/>
</dbReference>
<dbReference type="InterPro" id="IPR001214">
    <property type="entry name" value="SET_dom"/>
</dbReference>
<name>A0AAD5RHX5_9PEZI</name>
<dbReference type="GO" id="GO:0016279">
    <property type="term" value="F:protein-lysine N-methyltransferase activity"/>
    <property type="evidence" value="ECO:0007669"/>
    <property type="project" value="TreeGrafter"/>
</dbReference>
<dbReference type="PANTHER" id="PTHR13271:SF76">
    <property type="entry name" value="SET DOMAIN-CONTAINING PROTEIN 8"/>
    <property type="match status" value="1"/>
</dbReference>
<keyword evidence="3" id="KW-1185">Reference proteome</keyword>
<dbReference type="Proteomes" id="UP001201980">
    <property type="component" value="Unassembled WGS sequence"/>
</dbReference>
<dbReference type="InterPro" id="IPR050600">
    <property type="entry name" value="SETD3_SETD6_MTase"/>
</dbReference>
<proteinExistence type="predicted"/>
<dbReference type="PANTHER" id="PTHR13271">
    <property type="entry name" value="UNCHARACTERIZED PUTATIVE METHYLTRANSFERASE"/>
    <property type="match status" value="1"/>
</dbReference>
<dbReference type="AlphaFoldDB" id="A0AAD5RHX5"/>
<reference evidence="2" key="1">
    <citation type="submission" date="2022-07" db="EMBL/GenBank/DDBJ databases">
        <title>Draft genome sequence of Zalerion maritima ATCC 34329, a (micro)plastics degrading marine fungus.</title>
        <authorList>
            <person name="Paco A."/>
            <person name="Goncalves M.F.M."/>
            <person name="Rocha-Santos T.A.P."/>
            <person name="Alves A."/>
        </authorList>
    </citation>
    <scope>NUCLEOTIDE SEQUENCE</scope>
    <source>
        <strain evidence="2">ATCC 34329</strain>
    </source>
</reference>
<comment type="caution">
    <text evidence="2">The sequence shown here is derived from an EMBL/GenBank/DDBJ whole genome shotgun (WGS) entry which is preliminary data.</text>
</comment>
<evidence type="ECO:0000313" key="2">
    <source>
        <dbReference type="EMBL" id="KAJ2893933.1"/>
    </source>
</evidence>
<evidence type="ECO:0000313" key="3">
    <source>
        <dbReference type="Proteomes" id="UP001201980"/>
    </source>
</evidence>
<protein>
    <recommendedName>
        <fullName evidence="1">SET domain-containing protein</fullName>
    </recommendedName>
</protein>
<dbReference type="Gene3D" id="3.90.1410.10">
    <property type="entry name" value="set domain protein methyltransferase, domain 1"/>
    <property type="match status" value="1"/>
</dbReference>
<dbReference type="InterPro" id="IPR046341">
    <property type="entry name" value="SET_dom_sf"/>
</dbReference>
<dbReference type="EMBL" id="JAKWBI020000548">
    <property type="protein sequence ID" value="KAJ2893933.1"/>
    <property type="molecule type" value="Genomic_DNA"/>
</dbReference>
<dbReference type="PROSITE" id="PS50280">
    <property type="entry name" value="SET"/>
    <property type="match status" value="1"/>
</dbReference>
<gene>
    <name evidence="2" type="ORF">MKZ38_008069</name>
</gene>
<accession>A0AAD5RHX5</accession>
<dbReference type="SUPFAM" id="SSF82199">
    <property type="entry name" value="SET domain"/>
    <property type="match status" value="1"/>
</dbReference>
<dbReference type="GO" id="GO:0005634">
    <property type="term" value="C:nucleus"/>
    <property type="evidence" value="ECO:0007669"/>
    <property type="project" value="TreeGrafter"/>
</dbReference>
<evidence type="ECO:0000259" key="1">
    <source>
        <dbReference type="PROSITE" id="PS50280"/>
    </source>
</evidence>
<organism evidence="2 3">
    <name type="scientific">Zalerion maritima</name>
    <dbReference type="NCBI Taxonomy" id="339359"/>
    <lineage>
        <taxon>Eukaryota</taxon>
        <taxon>Fungi</taxon>
        <taxon>Dikarya</taxon>
        <taxon>Ascomycota</taxon>
        <taxon>Pezizomycotina</taxon>
        <taxon>Sordariomycetes</taxon>
        <taxon>Lulworthiomycetidae</taxon>
        <taxon>Lulworthiales</taxon>
        <taxon>Lulworthiaceae</taxon>
        <taxon>Zalerion</taxon>
    </lineage>
</organism>
<sequence length="476" mass="52793">MPINELPLQALSAWRHLNDVNFCNVKVAPVDGRGTGIVAERALSKTEETPDDGSLMTVPHDLILSSEMVEEYAKENNNFRELFVAVGRKSDRENVLLFLLVQLAISSENHRAGTGISNPWTTYTRFLPPNPPIPTLWSDLERACLKGTSLEHAVTAKLSALSTEFNALKDSSSDLFSWFELFWERGTVSSRDWLLVDALFRSRCLELSNGHSVMVPCVDMANHSFKSPTARFEWNQKGELALFLREGCTVPKGDEITINYGEKSAAEMLFSYGFIDQESAKDGLVLPLNPLPDDPLAKAKLFVFGKAPTVSISRDGQGNVHWLSPFAYLASLNEEDGLEFRVLQETGGSQHLKVFWGEADVTEKPETFKTLIQDHSICEVFKLRAVSIVLDHIESQLAQLGGGVALEGLDPVPPLLRGECIKAASELRDRESRLLESALEVLNEERTQLLANKNVVAYLGSMEATQNDDQSEQTAN</sequence>